<dbReference type="Proteomes" id="UP000016930">
    <property type="component" value="Unassembled WGS sequence"/>
</dbReference>
<proteinExistence type="predicted"/>
<name>M2R3N7_CERS8</name>
<organism evidence="1 2">
    <name type="scientific">Ceriporiopsis subvermispora (strain B)</name>
    <name type="common">White-rot fungus</name>
    <name type="synonym">Gelatoporia subvermispora</name>
    <dbReference type="NCBI Taxonomy" id="914234"/>
    <lineage>
        <taxon>Eukaryota</taxon>
        <taxon>Fungi</taxon>
        <taxon>Dikarya</taxon>
        <taxon>Basidiomycota</taxon>
        <taxon>Agaricomycotina</taxon>
        <taxon>Agaricomycetes</taxon>
        <taxon>Polyporales</taxon>
        <taxon>Gelatoporiaceae</taxon>
        <taxon>Gelatoporia</taxon>
    </lineage>
</organism>
<reference evidence="1 2" key="1">
    <citation type="journal article" date="2012" name="Proc. Natl. Acad. Sci. U.S.A.">
        <title>Comparative genomics of Ceriporiopsis subvermispora and Phanerochaete chrysosporium provide insight into selective ligninolysis.</title>
        <authorList>
            <person name="Fernandez-Fueyo E."/>
            <person name="Ruiz-Duenas F.J."/>
            <person name="Ferreira P."/>
            <person name="Floudas D."/>
            <person name="Hibbett D.S."/>
            <person name="Canessa P."/>
            <person name="Larrondo L.F."/>
            <person name="James T.Y."/>
            <person name="Seelenfreund D."/>
            <person name="Lobos S."/>
            <person name="Polanco R."/>
            <person name="Tello M."/>
            <person name="Honda Y."/>
            <person name="Watanabe T."/>
            <person name="Watanabe T."/>
            <person name="Ryu J.S."/>
            <person name="Kubicek C.P."/>
            <person name="Schmoll M."/>
            <person name="Gaskell J."/>
            <person name="Hammel K.E."/>
            <person name="St John F.J."/>
            <person name="Vanden Wymelenberg A."/>
            <person name="Sabat G."/>
            <person name="Splinter BonDurant S."/>
            <person name="Syed K."/>
            <person name="Yadav J.S."/>
            <person name="Doddapaneni H."/>
            <person name="Subramanian V."/>
            <person name="Lavin J.L."/>
            <person name="Oguiza J.A."/>
            <person name="Perez G."/>
            <person name="Pisabarro A.G."/>
            <person name="Ramirez L."/>
            <person name="Santoyo F."/>
            <person name="Master E."/>
            <person name="Coutinho P.M."/>
            <person name="Henrissat B."/>
            <person name="Lombard V."/>
            <person name="Magnuson J.K."/>
            <person name="Kuees U."/>
            <person name="Hori C."/>
            <person name="Igarashi K."/>
            <person name="Samejima M."/>
            <person name="Held B.W."/>
            <person name="Barry K.W."/>
            <person name="LaButti K.M."/>
            <person name="Lapidus A."/>
            <person name="Lindquist E.A."/>
            <person name="Lucas S.M."/>
            <person name="Riley R."/>
            <person name="Salamov A.A."/>
            <person name="Hoffmeister D."/>
            <person name="Schwenk D."/>
            <person name="Hadar Y."/>
            <person name="Yarden O."/>
            <person name="de Vries R.P."/>
            <person name="Wiebenga A."/>
            <person name="Stenlid J."/>
            <person name="Eastwood D."/>
            <person name="Grigoriev I.V."/>
            <person name="Berka R.M."/>
            <person name="Blanchette R.A."/>
            <person name="Kersten P."/>
            <person name="Martinez A.T."/>
            <person name="Vicuna R."/>
            <person name="Cullen D."/>
        </authorList>
    </citation>
    <scope>NUCLEOTIDE SEQUENCE [LARGE SCALE GENOMIC DNA]</scope>
    <source>
        <strain evidence="1 2">B</strain>
    </source>
</reference>
<keyword evidence="2" id="KW-1185">Reference proteome</keyword>
<dbReference type="HOGENOM" id="CLU_3068489_0_0_1"/>
<evidence type="ECO:0000313" key="2">
    <source>
        <dbReference type="Proteomes" id="UP000016930"/>
    </source>
</evidence>
<protein>
    <submittedName>
        <fullName evidence="1">Uncharacterized protein</fullName>
    </submittedName>
</protein>
<dbReference type="AlphaFoldDB" id="M2R3N7"/>
<dbReference type="EMBL" id="KB445809">
    <property type="protein sequence ID" value="EMD32837.1"/>
    <property type="molecule type" value="Genomic_DNA"/>
</dbReference>
<sequence length="53" mass="6230">MHEARVRVSHYLYTQKSRLAFVIFSIVARPPLVSKRPNTHKLGFSKSVDLYER</sequence>
<accession>M2R3N7</accession>
<evidence type="ECO:0000313" key="1">
    <source>
        <dbReference type="EMBL" id="EMD32837.1"/>
    </source>
</evidence>
<gene>
    <name evidence="1" type="ORF">CERSUDRAFT_118526</name>
</gene>